<gene>
    <name evidence="6" type="ORF">QE440_003738</name>
</gene>
<dbReference type="PANTHER" id="PTHR30537">
    <property type="entry name" value="HTH-TYPE TRANSCRIPTIONAL REGULATOR"/>
    <property type="match status" value="1"/>
</dbReference>
<comment type="caution">
    <text evidence="6">The sequence shown here is derived from an EMBL/GenBank/DDBJ whole genome shotgun (WGS) entry which is preliminary data.</text>
</comment>
<keyword evidence="2" id="KW-0805">Transcription regulation</keyword>
<evidence type="ECO:0000256" key="4">
    <source>
        <dbReference type="ARBA" id="ARBA00023163"/>
    </source>
</evidence>
<dbReference type="EMBL" id="JAVJAF010000001">
    <property type="protein sequence ID" value="MDR6235997.1"/>
    <property type="molecule type" value="Genomic_DNA"/>
</dbReference>
<evidence type="ECO:0000256" key="3">
    <source>
        <dbReference type="ARBA" id="ARBA00023125"/>
    </source>
</evidence>
<dbReference type="InterPro" id="IPR000847">
    <property type="entry name" value="LysR_HTH_N"/>
</dbReference>
<evidence type="ECO:0000313" key="6">
    <source>
        <dbReference type="EMBL" id="MDR6235997.1"/>
    </source>
</evidence>
<dbReference type="InterPro" id="IPR005119">
    <property type="entry name" value="LysR_subst-bd"/>
</dbReference>
<dbReference type="Pfam" id="PF03466">
    <property type="entry name" value="LysR_substrate"/>
    <property type="match status" value="1"/>
</dbReference>
<evidence type="ECO:0000313" key="7">
    <source>
        <dbReference type="Proteomes" id="UP001268036"/>
    </source>
</evidence>
<dbReference type="PROSITE" id="PS50931">
    <property type="entry name" value="HTH_LYSR"/>
    <property type="match status" value="1"/>
</dbReference>
<dbReference type="GO" id="GO:0006351">
    <property type="term" value="P:DNA-templated transcription"/>
    <property type="evidence" value="ECO:0007669"/>
    <property type="project" value="TreeGrafter"/>
</dbReference>
<evidence type="ECO:0000256" key="2">
    <source>
        <dbReference type="ARBA" id="ARBA00023015"/>
    </source>
</evidence>
<dbReference type="InterPro" id="IPR036390">
    <property type="entry name" value="WH_DNA-bd_sf"/>
</dbReference>
<comment type="similarity">
    <text evidence="1">Belongs to the LysR transcriptional regulatory family.</text>
</comment>
<dbReference type="RefSeq" id="WP_309760938.1">
    <property type="nucleotide sequence ID" value="NZ_JAVJAF010000001.1"/>
</dbReference>
<dbReference type="Proteomes" id="UP001268036">
    <property type="component" value="Unassembled WGS sequence"/>
</dbReference>
<name>A0AAJ2BP22_9PSED</name>
<keyword evidence="4" id="KW-0804">Transcription</keyword>
<dbReference type="SUPFAM" id="SSF53850">
    <property type="entry name" value="Periplasmic binding protein-like II"/>
    <property type="match status" value="1"/>
</dbReference>
<dbReference type="InterPro" id="IPR058163">
    <property type="entry name" value="LysR-type_TF_proteobact-type"/>
</dbReference>
<proteinExistence type="inferred from homology"/>
<dbReference type="InterPro" id="IPR036388">
    <property type="entry name" value="WH-like_DNA-bd_sf"/>
</dbReference>
<keyword evidence="3 6" id="KW-0238">DNA-binding</keyword>
<dbReference type="Pfam" id="PF00126">
    <property type="entry name" value="HTH_1"/>
    <property type="match status" value="1"/>
</dbReference>
<dbReference type="SUPFAM" id="SSF46785">
    <property type="entry name" value="Winged helix' DNA-binding domain"/>
    <property type="match status" value="1"/>
</dbReference>
<dbReference type="Gene3D" id="3.40.190.290">
    <property type="match status" value="1"/>
</dbReference>
<dbReference type="Gene3D" id="1.10.10.10">
    <property type="entry name" value="Winged helix-like DNA-binding domain superfamily/Winged helix DNA-binding domain"/>
    <property type="match status" value="1"/>
</dbReference>
<dbReference type="PANTHER" id="PTHR30537:SF5">
    <property type="entry name" value="HTH-TYPE TRANSCRIPTIONAL ACTIVATOR TTDR-RELATED"/>
    <property type="match status" value="1"/>
</dbReference>
<sequence>MDLLDSMQVFVAVVERGSLAAAAQAQNISPTMAGNHLRSLEKRLGLQLLVRTTRRQRLTAFGEGYYARCREILALVADTDRQAETQRLAPAGILRISAPVSFGTYGLTPRFGDYLERHPQVTLDLTLSDRVQDLVEEGIDIAIRIGELADSSLVARPLAPYVLWCCAAPTYLARRGTPERLAELEGHDCLGMDPRALAQWRAQTGATFGPLPPGRLHLSNGPALRLAALQGLGILLQPAFLLQDDVAAGRLVRLFQGQELTRPLNALYPQARWRSVTVRSFVEFLLAEFGDKSP</sequence>
<evidence type="ECO:0000256" key="1">
    <source>
        <dbReference type="ARBA" id="ARBA00009437"/>
    </source>
</evidence>
<feature type="domain" description="HTH lysR-type" evidence="5">
    <location>
        <begin position="1"/>
        <end position="59"/>
    </location>
</feature>
<accession>A0AAJ2BP22</accession>
<dbReference type="GO" id="GO:0003700">
    <property type="term" value="F:DNA-binding transcription factor activity"/>
    <property type="evidence" value="ECO:0007669"/>
    <property type="project" value="InterPro"/>
</dbReference>
<protein>
    <submittedName>
        <fullName evidence="6">DNA-binding transcriptional LysR family regulator</fullName>
    </submittedName>
</protein>
<reference evidence="6" key="1">
    <citation type="submission" date="2023-08" db="EMBL/GenBank/DDBJ databases">
        <title>Functional and genomic diversity of the sorghum phyllosphere microbiome.</title>
        <authorList>
            <person name="Shade A."/>
        </authorList>
    </citation>
    <scope>NUCLEOTIDE SEQUENCE</scope>
    <source>
        <strain evidence="6">SORGH_AS_0201</strain>
    </source>
</reference>
<dbReference type="GO" id="GO:0043565">
    <property type="term" value="F:sequence-specific DNA binding"/>
    <property type="evidence" value="ECO:0007669"/>
    <property type="project" value="TreeGrafter"/>
</dbReference>
<dbReference type="AlphaFoldDB" id="A0AAJ2BP22"/>
<organism evidence="6 7">
    <name type="scientific">Pseudomonas oryzihabitans</name>
    <dbReference type="NCBI Taxonomy" id="47885"/>
    <lineage>
        <taxon>Bacteria</taxon>
        <taxon>Pseudomonadati</taxon>
        <taxon>Pseudomonadota</taxon>
        <taxon>Gammaproteobacteria</taxon>
        <taxon>Pseudomonadales</taxon>
        <taxon>Pseudomonadaceae</taxon>
        <taxon>Pseudomonas</taxon>
    </lineage>
</organism>
<evidence type="ECO:0000259" key="5">
    <source>
        <dbReference type="PROSITE" id="PS50931"/>
    </source>
</evidence>